<keyword evidence="2" id="KW-0808">Transferase</keyword>
<reference evidence="3" key="1">
    <citation type="submission" date="2016-10" db="EMBL/GenBank/DDBJ databases">
        <authorList>
            <person name="Varghese N."/>
            <person name="Submissions S."/>
        </authorList>
    </citation>
    <scope>NUCLEOTIDE SEQUENCE [LARGE SCALE GENOMIC DNA]</scope>
    <source>
        <strain evidence="3">CGMCC 1.12041</strain>
    </source>
</reference>
<evidence type="ECO:0000259" key="1">
    <source>
        <dbReference type="Pfam" id="PF13439"/>
    </source>
</evidence>
<gene>
    <name evidence="2" type="ORF">SAMN05216204_101244</name>
</gene>
<dbReference type="SUPFAM" id="SSF53756">
    <property type="entry name" value="UDP-Glycosyltransferase/glycogen phosphorylase"/>
    <property type="match status" value="1"/>
</dbReference>
<accession>A0A1I1DRC3</accession>
<dbReference type="Gene3D" id="3.40.50.2000">
    <property type="entry name" value="Glycogen Phosphorylase B"/>
    <property type="match status" value="2"/>
</dbReference>
<dbReference type="Pfam" id="PF13439">
    <property type="entry name" value="Glyco_transf_4"/>
    <property type="match status" value="1"/>
</dbReference>
<dbReference type="PANTHER" id="PTHR45947:SF3">
    <property type="entry name" value="SULFOQUINOVOSYL TRANSFERASE SQD2"/>
    <property type="match status" value="1"/>
</dbReference>
<dbReference type="InterPro" id="IPR050194">
    <property type="entry name" value="Glycosyltransferase_grp1"/>
</dbReference>
<dbReference type="GO" id="GO:0016757">
    <property type="term" value="F:glycosyltransferase activity"/>
    <property type="evidence" value="ECO:0007669"/>
    <property type="project" value="TreeGrafter"/>
</dbReference>
<dbReference type="InterPro" id="IPR017522">
    <property type="entry name" value="Sugar_tfrase_PEP-CTERM_Stp2"/>
</dbReference>
<proteinExistence type="predicted"/>
<protein>
    <submittedName>
        <fullName evidence="2">Sugar transferase, PEP-CTERM/EpsH1 system associated</fullName>
    </submittedName>
</protein>
<feature type="domain" description="Glycosyltransferase subfamily 4-like N-terminal" evidence="1">
    <location>
        <begin position="19"/>
        <end position="179"/>
    </location>
</feature>
<sequence>MSRPGSAPLVAHLIYRLDFGGLENLLVERINRMPAGAYRHAVICLTGHTDFARRISKPGVELYALDKQPGLSLATHAALFKLLRRLRPAILHSYNLNAVEYAPAALLAGVPVRINGLHGRDASDPEGRNPKHRLLRRLMLPFYDCCYANSADMVAWNRQVIGVPERKSRLLSNGIDAERFHPLASGEVRPDFGFGPGLIVIGTVGRVQDVKDHATLLEAFALLRARLPQQAAQLRLAIVGDGPLLPALRERVAALALDGLVWLPGARNDVSDILRSFDVYAISSIAEGTPGSVLEAMATALPAVGTRVGGVPEVIADGVTGLLVAPRDANAMAAALARYVQDPSLRAVHGAAGRARVQTHYSMPAMVAGYQALYDSLCERKTIFRKSITSCVE</sequence>
<dbReference type="AlphaFoldDB" id="A0A1I1DRC3"/>
<dbReference type="STRING" id="1164594.SAMN05216204_101244"/>
<dbReference type="PANTHER" id="PTHR45947">
    <property type="entry name" value="SULFOQUINOVOSYL TRANSFERASE SQD2"/>
    <property type="match status" value="1"/>
</dbReference>
<name>A0A1I1DRC3_9BURK</name>
<dbReference type="Proteomes" id="UP000198639">
    <property type="component" value="Unassembled WGS sequence"/>
</dbReference>
<evidence type="ECO:0000313" key="2">
    <source>
        <dbReference type="EMBL" id="SFB75093.1"/>
    </source>
</evidence>
<dbReference type="EMBL" id="FOLD01000001">
    <property type="protein sequence ID" value="SFB75093.1"/>
    <property type="molecule type" value="Genomic_DNA"/>
</dbReference>
<dbReference type="RefSeq" id="WP_091870009.1">
    <property type="nucleotide sequence ID" value="NZ_FOLD01000001.1"/>
</dbReference>
<organism evidence="2 3">
    <name type="scientific">Massilia yuzhufengensis</name>
    <dbReference type="NCBI Taxonomy" id="1164594"/>
    <lineage>
        <taxon>Bacteria</taxon>
        <taxon>Pseudomonadati</taxon>
        <taxon>Pseudomonadota</taxon>
        <taxon>Betaproteobacteria</taxon>
        <taxon>Burkholderiales</taxon>
        <taxon>Oxalobacteraceae</taxon>
        <taxon>Telluria group</taxon>
        <taxon>Massilia</taxon>
    </lineage>
</organism>
<dbReference type="Pfam" id="PF13692">
    <property type="entry name" value="Glyco_trans_1_4"/>
    <property type="match status" value="1"/>
</dbReference>
<dbReference type="NCBIfam" id="TIGR03088">
    <property type="entry name" value="stp2"/>
    <property type="match status" value="1"/>
</dbReference>
<dbReference type="OrthoDB" id="9813211at2"/>
<dbReference type="InterPro" id="IPR028098">
    <property type="entry name" value="Glyco_trans_4-like_N"/>
</dbReference>
<evidence type="ECO:0000313" key="3">
    <source>
        <dbReference type="Proteomes" id="UP000198639"/>
    </source>
</evidence>
<keyword evidence="3" id="KW-1185">Reference proteome</keyword>